<feature type="compositionally biased region" description="Polar residues" evidence="2">
    <location>
        <begin position="1645"/>
        <end position="1657"/>
    </location>
</feature>
<reference evidence="5" key="2">
    <citation type="submission" date="2014-03" db="EMBL/GenBank/DDBJ databases">
        <authorList>
            <person name="Genoscope - CEA"/>
        </authorList>
    </citation>
    <scope>NUCLEOTIDE SEQUENCE</scope>
</reference>
<dbReference type="InterPro" id="IPR024983">
    <property type="entry name" value="CHAT_dom"/>
</dbReference>
<dbReference type="InterPro" id="IPR019734">
    <property type="entry name" value="TPR_rpt"/>
</dbReference>
<dbReference type="FunFam" id="1.25.40.10:FF:000056">
    <property type="entry name" value="Tetratricopeptide repeat domain 28"/>
    <property type="match status" value="1"/>
</dbReference>
<evidence type="ECO:0000313" key="5">
    <source>
        <dbReference type="EMBL" id="CDQ74938.1"/>
    </source>
</evidence>
<feature type="domain" description="TTC28 C-terminal" evidence="4">
    <location>
        <begin position="1362"/>
        <end position="1477"/>
    </location>
</feature>
<keyword evidence="1" id="KW-0802">TPR repeat</keyword>
<feature type="compositionally biased region" description="Low complexity" evidence="2">
    <location>
        <begin position="1697"/>
        <end position="1709"/>
    </location>
</feature>
<dbReference type="SUPFAM" id="SSF48452">
    <property type="entry name" value="TPR-like"/>
    <property type="match status" value="4"/>
</dbReference>
<evidence type="ECO:0000259" key="3">
    <source>
        <dbReference type="Pfam" id="PF12770"/>
    </source>
</evidence>
<dbReference type="Pfam" id="PF13424">
    <property type="entry name" value="TPR_12"/>
    <property type="match status" value="7"/>
</dbReference>
<dbReference type="PANTHER" id="PTHR10098">
    <property type="entry name" value="RAPSYN-RELATED"/>
    <property type="match status" value="1"/>
</dbReference>
<dbReference type="PaxDb" id="8022-A0A060X5P7"/>
<reference evidence="5" key="1">
    <citation type="journal article" date="2014" name="Nat. Commun.">
        <title>The rainbow trout genome provides novel insights into evolution after whole-genome duplication in vertebrates.</title>
        <authorList>
            <person name="Berthelot C."/>
            <person name="Brunet F."/>
            <person name="Chalopin D."/>
            <person name="Juanchich A."/>
            <person name="Bernard M."/>
            <person name="Noel B."/>
            <person name="Bento P."/>
            <person name="Da Silva C."/>
            <person name="Labadie K."/>
            <person name="Alberti A."/>
            <person name="Aury J.M."/>
            <person name="Louis A."/>
            <person name="Dehais P."/>
            <person name="Bardou P."/>
            <person name="Montfort J."/>
            <person name="Klopp C."/>
            <person name="Cabau C."/>
            <person name="Gaspin C."/>
            <person name="Thorgaard G.H."/>
            <person name="Boussaha M."/>
            <person name="Quillet E."/>
            <person name="Guyomard R."/>
            <person name="Galiana D."/>
            <person name="Bobe J."/>
            <person name="Volff J.N."/>
            <person name="Genet C."/>
            <person name="Wincker P."/>
            <person name="Jaillon O."/>
            <person name="Roest Crollius H."/>
            <person name="Guiguen Y."/>
        </authorList>
    </citation>
    <scope>NUCLEOTIDE SEQUENCE [LARGE SCALE GENOMIC DNA]</scope>
</reference>
<gene>
    <name evidence="5" type="ORF">GSONMT00015997001</name>
</gene>
<dbReference type="Pfam" id="PF13176">
    <property type="entry name" value="TPR_7"/>
    <property type="match status" value="1"/>
</dbReference>
<dbReference type="Pfam" id="PF26117">
    <property type="entry name" value="TTC28_C"/>
    <property type="match status" value="1"/>
</dbReference>
<feature type="repeat" description="TPR" evidence="1">
    <location>
        <begin position="475"/>
        <end position="508"/>
    </location>
</feature>
<dbReference type="InterPro" id="IPR058900">
    <property type="entry name" value="TTC28_C"/>
</dbReference>
<dbReference type="STRING" id="8022.A0A060X5P7"/>
<dbReference type="PANTHER" id="PTHR10098:SF108">
    <property type="entry name" value="TETRATRICOPEPTIDE REPEAT PROTEIN 28"/>
    <property type="match status" value="1"/>
</dbReference>
<dbReference type="FunFam" id="1.25.40.10:FF:000260">
    <property type="entry name" value="tetratricopeptide repeat protein 28 isoform X1"/>
    <property type="match status" value="1"/>
</dbReference>
<organism evidence="5 6">
    <name type="scientific">Oncorhynchus mykiss</name>
    <name type="common">Rainbow trout</name>
    <name type="synonym">Salmo gairdneri</name>
    <dbReference type="NCBI Taxonomy" id="8022"/>
    <lineage>
        <taxon>Eukaryota</taxon>
        <taxon>Metazoa</taxon>
        <taxon>Chordata</taxon>
        <taxon>Craniata</taxon>
        <taxon>Vertebrata</taxon>
        <taxon>Euteleostomi</taxon>
        <taxon>Actinopterygii</taxon>
        <taxon>Neopterygii</taxon>
        <taxon>Teleostei</taxon>
        <taxon>Protacanthopterygii</taxon>
        <taxon>Salmoniformes</taxon>
        <taxon>Salmonidae</taxon>
        <taxon>Salmoninae</taxon>
        <taxon>Oncorhynchus</taxon>
    </lineage>
</organism>
<feature type="compositionally biased region" description="Basic and acidic residues" evidence="2">
    <location>
        <begin position="1727"/>
        <end position="1736"/>
    </location>
</feature>
<dbReference type="Proteomes" id="UP000193380">
    <property type="component" value="Unassembled WGS sequence"/>
</dbReference>
<proteinExistence type="predicted"/>
<feature type="region of interest" description="Disordered" evidence="2">
    <location>
        <begin position="1542"/>
        <end position="1596"/>
    </location>
</feature>
<dbReference type="PROSITE" id="PS50005">
    <property type="entry name" value="TPR"/>
    <property type="match status" value="4"/>
</dbReference>
<evidence type="ECO:0000259" key="4">
    <source>
        <dbReference type="Pfam" id="PF26117"/>
    </source>
</evidence>
<name>A0A060X5P7_ONCMY</name>
<evidence type="ECO:0000313" key="6">
    <source>
        <dbReference type="Proteomes" id="UP000193380"/>
    </source>
</evidence>
<dbReference type="SMART" id="SM00028">
    <property type="entry name" value="TPR"/>
    <property type="match status" value="15"/>
</dbReference>
<accession>A0A060X5P7</accession>
<feature type="domain" description="CHAT" evidence="3">
    <location>
        <begin position="915"/>
        <end position="1245"/>
    </location>
</feature>
<evidence type="ECO:0000256" key="1">
    <source>
        <dbReference type="PROSITE-ProRule" id="PRU00339"/>
    </source>
</evidence>
<feature type="compositionally biased region" description="Low complexity" evidence="2">
    <location>
        <begin position="1768"/>
        <end position="1778"/>
    </location>
</feature>
<feature type="compositionally biased region" description="Low complexity" evidence="2">
    <location>
        <begin position="1801"/>
        <end position="1821"/>
    </location>
</feature>
<sequence>MKGEYDAALKLHKAHLCLVQELGDYAAQGRAYGNMGNAYNALRMYDQAVRYHRQELHISLEVNDRPSQASTHGNLAVAYQALGAHDQALQHYLHHLTIARELRDTQSTARALGNLGNFHCCRGEYAPAVPYYQQYLTLSPQLQDLEGEGKVCHNLAYTHYCLGQYREAVRYYEQDLALAKDLGDKLSQAKAYCNLGLAYKALGEYSKAEDCQRYLLSLAQALNNTQAVFRALGNLGDVCVCRGDVAGAVRFYQQQLTLAQEVKEHKMEADAYSALGSAHRLLRQYDLALSFHQQELSARTALDDQRGQCGALGRLAAVHMALTDYPTAFQCYQAQLTLTQGLRDACVEAQVQGNMGIAKMNMGVLEEAIGYFEQQLAMLEQLSGAECVLDRGRAYGNLADCYDSLGDFEEAIKYCEMFLTVAQSLNHVQDQERAYRGLGNAHRSLGSLQQALVCFEKRLVVAHELGGSGGRKAQAQAYGELGDLHSQLGNYEQALSCLEHQLNIASTAGVGSYNDIIIVPVQWSIVCLSVSVCLSIHLCFSLQWHQRALEIAEETGSVRSQGRAYGNLGLTYEELGNYERAVACQEQHLSVAAQNNDLTAKTLAYGSLGRTHHALQNYTQAVMYLQEGLRLAEQCGRREEEARIRHRLGLSLWASSNLEEAQNQLYRASALFESIRHEAQLSSDYRLTLFDLQTSSYQALQRILVSLGHYDEALAVAERGRTRAFADLLVERQQGHQPLISDPYTPTPDPYSPVTVEHILNTVNSQKSLVLYFSLAAGYLYSWLLAPGTGIVKFHEVYLGEGGAELQASEIQRGGVSGCQTLEQHITAAREALGVDDYYSSGETESEAGDLLEQQFEERLSSASDPTGYLRMVSRNNLFNRDSRSSSCLVSSTVSPVSETPSLPCRPPPSPLGKPPLRALHHLLIAPMEGVLMPSSGAVGRHRQLVLVLEGELYLVPFALLKGSSSNEYLYERFNLLAVPSLGSLGPVAKSYPRRGAPFLYNGGGSMTAVVGAPRLPSRVMERWLWGPLPSAHDEALRLGELLGCQPLTGTQATKDRVIAAMGQAECVHFATHVSWKLAALVLSPSQDPGMDSGTRPKESAPCGGSLSSETGDDGSEDGGSVCDAESVCDSPPLQEFLLTAADILDLRLPIKLVVLGSYQECVSRVTADGVVGLTRAFLAAGVQCVCVSLWPVPMAASKVFTHTFYTALLNGTKASAALTEAMKTLQSSTHFSHPSNWAGFMLIGCDVKLNSPSSLIGQALAEILQYPERARDSLRVLLHLVEKSLQRIQSGQSNAMYTLQQSVENKVGGVPGWQALLSAVGFRLDCPGNGSGLPAAVFFPMADPGDRLQLCSTTLQSLLGLPHSAFQALCKLVIAAETGEQLINKAVKNMVGMLHQVLVQQQTCDKEQDFSLAPIQVSISVQLWRLPGCHEFLAALGFDLCEAGQEEVLLKTGKQACRRTMHFALQSLLALFDSTELPRRLSLDSSSSLESLSSSQCASVPLNLPQPPFSPPLGGTDSLSCDAISLYSLSSLASSLSFLSRPEPAGSDGISQRSRQQELERHRGGVSHRHTGDVSRNRLTNHRGVGRGTEGEDKYEGFSIISSEPLGGGGGGGRECDTLPFPGGHRHIRGAGRGGAAGRGYPVSISSKGSVSTPTSPLKVLPPPLAIPPSPNTHVKSQGSQSLSEGQVVSTEAVLSESDQSSTETDSTVKSQEDKPPFTPLDPEELATRILEETQSHMQALESLQRGRTGRAGNGGGEKGLRGQECTPSSTLAPLTPTGGGLGFRSPKPPSRCSSLQKISSGYNSPALSSLSSSLSFSHPHPSPSRTPDPHIHAQLRLKYPSSPYTPHISHSPNSISISPSSGHPSPAGSLLSLAASPALSLAPSPALSLAPSPALSYSSTGSTAVQAIHNLKTFWSNATQRQEVPGPGRVLRDGGKKMSTVQKDVLGLLHLSPRHGSNNKNQDAEGPQSPINLLNRHRMLAPPHPVRLPSGNGFKFPSPGKFFPSSKC</sequence>
<dbReference type="EMBL" id="FR905012">
    <property type="protein sequence ID" value="CDQ74938.1"/>
    <property type="molecule type" value="Genomic_DNA"/>
</dbReference>
<dbReference type="Pfam" id="PF12770">
    <property type="entry name" value="CHAT"/>
    <property type="match status" value="1"/>
</dbReference>
<evidence type="ECO:0000256" key="2">
    <source>
        <dbReference type="SAM" id="MobiDB-lite"/>
    </source>
</evidence>
<protein>
    <submittedName>
        <fullName evidence="5">Uncharacterized protein</fullName>
    </submittedName>
</protein>
<dbReference type="Gene3D" id="1.25.40.10">
    <property type="entry name" value="Tetratricopeptide repeat domain"/>
    <property type="match status" value="4"/>
</dbReference>
<feature type="compositionally biased region" description="Low complexity" evidence="2">
    <location>
        <begin position="1993"/>
        <end position="2010"/>
    </location>
</feature>
<dbReference type="InterPro" id="IPR011990">
    <property type="entry name" value="TPR-like_helical_dom_sf"/>
</dbReference>
<feature type="repeat" description="TPR" evidence="1">
    <location>
        <begin position="189"/>
        <end position="222"/>
    </location>
</feature>
<dbReference type="FunFam" id="1.25.40.10:FF:000096">
    <property type="entry name" value="Tetratricopeptide repeat domain 28"/>
    <property type="match status" value="1"/>
</dbReference>
<feature type="compositionally biased region" description="Polar residues" evidence="2">
    <location>
        <begin position="1673"/>
        <end position="1691"/>
    </location>
</feature>
<feature type="region of interest" description="Disordered" evidence="2">
    <location>
        <begin position="1983"/>
        <end position="2010"/>
    </location>
</feature>
<feature type="compositionally biased region" description="Low complexity" evidence="2">
    <location>
        <begin position="1848"/>
        <end position="1869"/>
    </location>
</feature>
<feature type="region of interest" description="Disordered" evidence="2">
    <location>
        <begin position="1088"/>
        <end position="1123"/>
    </location>
</feature>
<feature type="region of interest" description="Disordered" evidence="2">
    <location>
        <begin position="1628"/>
        <end position="1869"/>
    </location>
</feature>
<feature type="repeat" description="TPR" evidence="1">
    <location>
        <begin position="109"/>
        <end position="142"/>
    </location>
</feature>
<feature type="repeat" description="TPR" evidence="1">
    <location>
        <begin position="562"/>
        <end position="595"/>
    </location>
</feature>
<feature type="compositionally biased region" description="Pro residues" evidence="2">
    <location>
        <begin position="1661"/>
        <end position="1672"/>
    </location>
</feature>